<evidence type="ECO:0000256" key="7">
    <source>
        <dbReference type="ARBA" id="ARBA00048037"/>
    </source>
</evidence>
<evidence type="ECO:0000259" key="8">
    <source>
        <dbReference type="PROSITE" id="PS51733"/>
    </source>
</evidence>
<dbReference type="PANTHER" id="PTHR12561:SF3">
    <property type="entry name" value="LIPOYLTRANSFERASE 1, MITOCHONDRIAL"/>
    <property type="match status" value="1"/>
</dbReference>
<feature type="domain" description="BPL/LPL catalytic" evidence="8">
    <location>
        <begin position="30"/>
        <end position="222"/>
    </location>
</feature>
<gene>
    <name evidence="9" type="ORF">GCWU000182_000085</name>
</gene>
<evidence type="ECO:0000256" key="5">
    <source>
        <dbReference type="ARBA" id="ARBA00022741"/>
    </source>
</evidence>
<dbReference type="NCBIfam" id="TIGR00545">
    <property type="entry name" value="lipoyltrans"/>
    <property type="match status" value="1"/>
</dbReference>
<dbReference type="InterPro" id="IPR019491">
    <property type="entry name" value="Lipoate_protein_ligase_C"/>
</dbReference>
<accession>W1Q547</accession>
<dbReference type="UniPathway" id="UPA00537">
    <property type="reaction ID" value="UER00594"/>
</dbReference>
<dbReference type="Gene3D" id="3.30.390.50">
    <property type="entry name" value="CO dehydrogenase flavoprotein, C-terminal domain"/>
    <property type="match status" value="1"/>
</dbReference>
<dbReference type="EMBL" id="ACIN03000001">
    <property type="protein sequence ID" value="ESK66398.1"/>
    <property type="molecule type" value="Genomic_DNA"/>
</dbReference>
<dbReference type="InterPro" id="IPR004143">
    <property type="entry name" value="BPL_LPL_catalytic"/>
</dbReference>
<evidence type="ECO:0000256" key="1">
    <source>
        <dbReference type="ARBA" id="ARBA00005085"/>
    </source>
</evidence>
<dbReference type="AlphaFoldDB" id="W1Q547"/>
<dbReference type="HOGENOM" id="CLU_022986_0_2_9"/>
<dbReference type="eggNOG" id="COG0095">
    <property type="taxonomic scope" value="Bacteria"/>
</dbReference>
<dbReference type="Pfam" id="PF10437">
    <property type="entry name" value="Lip_prot_lig_C"/>
    <property type="match status" value="1"/>
</dbReference>
<comment type="pathway">
    <text evidence="2">Protein modification; protein lipoylation via exogenous pathway; protein N(6)-(lipoyl)lysine from lipoate: step 1/2.</text>
</comment>
<dbReference type="PANTHER" id="PTHR12561">
    <property type="entry name" value="LIPOATE-PROTEIN LIGASE"/>
    <property type="match status" value="1"/>
</dbReference>
<evidence type="ECO:0000256" key="3">
    <source>
        <dbReference type="ARBA" id="ARBA00012367"/>
    </source>
</evidence>
<reference evidence="9" key="1">
    <citation type="submission" date="2013-06" db="EMBL/GenBank/DDBJ databases">
        <authorList>
            <person name="Weinstock G."/>
            <person name="Sodergren E."/>
            <person name="Clifton S."/>
            <person name="Fulton L."/>
            <person name="Fulton B."/>
            <person name="Courtney L."/>
            <person name="Fronick C."/>
            <person name="Harrison M."/>
            <person name="Strong C."/>
            <person name="Farmer C."/>
            <person name="Delahaunty K."/>
            <person name="Markovic C."/>
            <person name="Hall O."/>
            <person name="Minx P."/>
            <person name="Tomlinson C."/>
            <person name="Mitreva M."/>
            <person name="Nelson J."/>
            <person name="Hou S."/>
            <person name="Wollam A."/>
            <person name="Pepin K.H."/>
            <person name="Johnson M."/>
            <person name="Bhonagiri V."/>
            <person name="Nash W.E."/>
            <person name="Warren W."/>
            <person name="Chinwalla A."/>
            <person name="Mardis E.R."/>
            <person name="Wilson R.K."/>
        </authorList>
    </citation>
    <scope>NUCLEOTIDE SEQUENCE [LARGE SCALE GENOMIC DNA]</scope>
    <source>
        <strain evidence="9">ATCC 49176</strain>
    </source>
</reference>
<dbReference type="GO" id="GO:0016979">
    <property type="term" value="F:lipoate-protein ligase activity"/>
    <property type="evidence" value="ECO:0007669"/>
    <property type="project" value="UniProtKB-EC"/>
</dbReference>
<dbReference type="FunFam" id="3.30.930.10:FF:000072">
    <property type="entry name" value="Lipoate--protein ligase"/>
    <property type="match status" value="1"/>
</dbReference>
<dbReference type="InterPro" id="IPR004562">
    <property type="entry name" value="LipoylTrfase_LipoateP_Ligase"/>
</dbReference>
<protein>
    <recommendedName>
        <fullName evidence="3">lipoate--protein ligase</fullName>
        <ecNumber evidence="3">6.3.1.20</ecNumber>
    </recommendedName>
</protein>
<name>W1Q547_ABIDE</name>
<dbReference type="PROSITE" id="PS51733">
    <property type="entry name" value="BPL_LPL_CATALYTIC"/>
    <property type="match status" value="1"/>
</dbReference>
<dbReference type="Gene3D" id="3.30.930.10">
    <property type="entry name" value="Bira Bifunctional Protein, Domain 2"/>
    <property type="match status" value="1"/>
</dbReference>
<dbReference type="SUPFAM" id="SSF82649">
    <property type="entry name" value="SufE/NifU"/>
    <property type="match status" value="1"/>
</dbReference>
<evidence type="ECO:0000313" key="10">
    <source>
        <dbReference type="Proteomes" id="UP000019050"/>
    </source>
</evidence>
<evidence type="ECO:0000256" key="4">
    <source>
        <dbReference type="ARBA" id="ARBA00022598"/>
    </source>
</evidence>
<dbReference type="SUPFAM" id="SSF55681">
    <property type="entry name" value="Class II aaRS and biotin synthetases"/>
    <property type="match status" value="1"/>
</dbReference>
<dbReference type="Proteomes" id="UP000019050">
    <property type="component" value="Unassembled WGS sequence"/>
</dbReference>
<keyword evidence="10" id="KW-1185">Reference proteome</keyword>
<dbReference type="GO" id="GO:0017118">
    <property type="term" value="F:lipoyltransferase activity"/>
    <property type="evidence" value="ECO:0007669"/>
    <property type="project" value="TreeGrafter"/>
</dbReference>
<dbReference type="GeneID" id="84816254"/>
<dbReference type="InterPro" id="IPR045864">
    <property type="entry name" value="aa-tRNA-synth_II/BPL/LPL"/>
</dbReference>
<evidence type="ECO:0000256" key="2">
    <source>
        <dbReference type="ARBA" id="ARBA00005124"/>
    </source>
</evidence>
<dbReference type="GO" id="GO:0005737">
    <property type="term" value="C:cytoplasm"/>
    <property type="evidence" value="ECO:0007669"/>
    <property type="project" value="TreeGrafter"/>
</dbReference>
<dbReference type="OrthoDB" id="9788148at2"/>
<sequence length="340" mass="38460">MYLIEPIRNGQYLPDGALTLAMQVYVLNHLDLDETILFPYYCKPKVEIGRFQNAEVEVNHDYLKEHDIQLVRRDTGGGAVYCDQGAVNVCYIMPGHTNIYGNYQRFYAPVVKLLHDMGASEVEPSGRNDLTALGKKVSGAAMTMVGGKIYGGHSLLLDVDYEAMVEVLNPNRKKIDSKGIKSVRSRVMGLRELLDEPYRHMTIDQFKDEVICRLMGIDSIDQAKRYQLTEEDWEAIEALADAKYRNWEWNYGNSPRYSYNRDAHLAIGTVEFSLEVEAGRISKCRIYGDFFGKGAIQDIEEALLGTPVTKQDLLEVLSKQDLAHYFGPVSAQELVDLILS</sequence>
<proteinExistence type="predicted"/>
<dbReference type="Pfam" id="PF21948">
    <property type="entry name" value="LplA-B_cat"/>
    <property type="match status" value="1"/>
</dbReference>
<comment type="catalytic activity">
    <reaction evidence="7">
        <text>L-lysyl-[lipoyl-carrier protein] + (R)-lipoate + ATP = N(6)-[(R)-lipoyl]-L-lysyl-[lipoyl-carrier protein] + AMP + diphosphate + H(+)</text>
        <dbReference type="Rhea" id="RHEA:49288"/>
        <dbReference type="Rhea" id="RHEA-COMP:10500"/>
        <dbReference type="Rhea" id="RHEA-COMP:10502"/>
        <dbReference type="ChEBI" id="CHEBI:15378"/>
        <dbReference type="ChEBI" id="CHEBI:29969"/>
        <dbReference type="ChEBI" id="CHEBI:30616"/>
        <dbReference type="ChEBI" id="CHEBI:33019"/>
        <dbReference type="ChEBI" id="CHEBI:83088"/>
        <dbReference type="ChEBI" id="CHEBI:83099"/>
        <dbReference type="ChEBI" id="CHEBI:456215"/>
        <dbReference type="EC" id="6.3.1.20"/>
    </reaction>
</comment>
<comment type="pathway">
    <text evidence="1">Protein modification; protein lipoylation via exogenous pathway; protein N(6)-(lipoyl)lysine from lipoate: step 2/2.</text>
</comment>
<dbReference type="GO" id="GO:0009249">
    <property type="term" value="P:protein lipoylation"/>
    <property type="evidence" value="ECO:0007669"/>
    <property type="project" value="InterPro"/>
</dbReference>
<keyword evidence="5" id="KW-0547">Nucleotide-binding</keyword>
<dbReference type="GO" id="GO:0005524">
    <property type="term" value="F:ATP binding"/>
    <property type="evidence" value="ECO:0007669"/>
    <property type="project" value="UniProtKB-KW"/>
</dbReference>
<dbReference type="CDD" id="cd16443">
    <property type="entry name" value="LplA"/>
    <property type="match status" value="1"/>
</dbReference>
<dbReference type="EC" id="6.3.1.20" evidence="3"/>
<keyword evidence="6" id="KW-0067">ATP-binding</keyword>
<keyword evidence="4 9" id="KW-0436">Ligase</keyword>
<evidence type="ECO:0000256" key="6">
    <source>
        <dbReference type="ARBA" id="ARBA00022840"/>
    </source>
</evidence>
<dbReference type="STRING" id="592010.GCWU000182_000085"/>
<organism evidence="9 10">
    <name type="scientific">Abiotrophia defectiva ATCC 49176</name>
    <dbReference type="NCBI Taxonomy" id="592010"/>
    <lineage>
        <taxon>Bacteria</taxon>
        <taxon>Bacillati</taxon>
        <taxon>Bacillota</taxon>
        <taxon>Bacilli</taxon>
        <taxon>Lactobacillales</taxon>
        <taxon>Aerococcaceae</taxon>
        <taxon>Abiotrophia</taxon>
    </lineage>
</organism>
<comment type="caution">
    <text evidence="9">The sequence shown here is derived from an EMBL/GenBank/DDBJ whole genome shotgun (WGS) entry which is preliminary data.</text>
</comment>
<evidence type="ECO:0000313" key="9">
    <source>
        <dbReference type="EMBL" id="ESK66398.1"/>
    </source>
</evidence>
<dbReference type="RefSeq" id="WP_023390746.1">
    <property type="nucleotide sequence ID" value="NZ_KI535340.1"/>
</dbReference>